<evidence type="ECO:0000259" key="2">
    <source>
        <dbReference type="Pfam" id="PF10214"/>
    </source>
</evidence>
<dbReference type="InParanoid" id="A0A0D1BYB7"/>
<gene>
    <name evidence="4" type="ORF">UMAG_05648</name>
</gene>
<feature type="compositionally biased region" description="Polar residues" evidence="1">
    <location>
        <begin position="188"/>
        <end position="205"/>
    </location>
</feature>
<dbReference type="AlphaFoldDB" id="A0A0D1BYB7"/>
<proteinExistence type="predicted"/>
<dbReference type="eggNOG" id="ENOG502S8HY">
    <property type="taxonomic scope" value="Eukaryota"/>
</dbReference>
<dbReference type="KEGG" id="uma:UMAG_05648"/>
<feature type="region of interest" description="Disordered" evidence="1">
    <location>
        <begin position="187"/>
        <end position="211"/>
    </location>
</feature>
<feature type="domain" description="RRN6 beta-propeller" evidence="2">
    <location>
        <begin position="502"/>
        <end position="566"/>
    </location>
</feature>
<accession>A0A0D1BYB7</accession>
<evidence type="ECO:0000313" key="5">
    <source>
        <dbReference type="Proteomes" id="UP000000561"/>
    </source>
</evidence>
<keyword evidence="5" id="KW-1185">Reference proteome</keyword>
<sequence length="1244" mass="135823">MEFLQPGSRGATRLNIHGIHSRDVADGTAARVSSQHWSFPTHENHSPPRFSLLRVTTQLGTSTCAQLTPPTMPPAAARDLSLYPGTSAEAGSSVDADIVTAQNFLRQYYPDIDIPQHLLSQVIHDNATILEETGHELDGSLGIADAQAVALLGPIISEQHRTYAIACIGGHNRDCLLLHQLEVRISEQETSPPSAQPQTESTQAKGKSRASDSNRLLFFPAQRPEQKHRTPILQIVAYADKNLVAVRTHTSTSLLMLRSRHGCNGSDGTSHLYLERLHQTSYATDGSAQHQDLCFHRTDPTLAAAVDRHGNIDLYRIDLNRQKGKQPDPDLDQIALDVPPANSPASKVKKKQNFFSASLTPASAPSSSSAPVSVSVHRVSAELLARAIAIADNTTENQNDGNDENNANPVTDSAVELRVCGQTPFRLVFGGDDSSLVLLSRHALRHIRLGNSDPGSGSATLPQVHTFLRSSFCLSSSKRAKFCSMARTDTGSKHQLLAVCSSDTIFWFDLQASLRPLFSTEHHRGDDPTLSLTVLPETDKGTIMVALSSRRNHVVSCYVVRAHLQEGQADDLLQMDSAASSVPVRWRYTLDSAPVLLPSFPCSAQDQERPAASLLYTHAAKVLQGENGSQWLAFGLSQRGALQIQKLAMTSDAPSETSESCHAELELEVEVLPPSLDTHLYVDDTTDMSSRQGSIDALSSVKTKILDHRELYRSLFGHNRDKNAEKRCIDAVGDIEHAAARLVDSHSIPGNRQGSVRAATLSLNQMLRHLYNATGSNGSSSERRTRDSERPWSTIWKLGEDEEVKRKGIKALLESRSDLRRAHSSLTLWSAQAPWSRAAALLLEHGRDGALEQNGLLDHPCSPQGDLLERALDRSESQVQDDVAVYLASKESVQRWSANARHMVQESIKKAAQEMSLDLALETEVFVRPQARILDEGAPTQRPQQRQGTNWTAFEHRGNYKFVEEQGDTIPPPHIGSVGLAFFAPLRSGDIEAASRGYSQEHGADTRLNEAELEALLPSTSSTARLLLAEWQLGEDPDEYNYVDPFQGLHRLPRASRLGGPTARARSRSFSRASSASTEDRSRSRSRSRSRKQSAAPSLSQSGVYGSQGALSTYPASFESHSQPASIAASPAPPTLAWRRKRQDNLPVSHSPHIRAPYDPSRSFTSPWSSRPATSAAAHSQRPNSGFAANLNDMTPTTSPTSSHIATPTLSQVAASTQIEPGRFGARPAKPHRPPKKKKRASGF</sequence>
<dbReference type="RefSeq" id="XP_011391420.1">
    <property type="nucleotide sequence ID" value="XM_011393118.1"/>
</dbReference>
<dbReference type="InterPro" id="IPR048535">
    <property type="entry name" value="RRN6_beta-prop"/>
</dbReference>
<dbReference type="PANTHER" id="PTHR28221">
    <property type="entry name" value="RNA POLYMERASE I-SPECIFIC TRANSCRIPTION INITIATION FACTOR RRN6"/>
    <property type="match status" value="1"/>
</dbReference>
<dbReference type="GeneID" id="23565482"/>
<dbReference type="OMA" id="RDCLLLH"/>
<dbReference type="InterPro" id="IPR019350">
    <property type="entry name" value="RNA_pol_I-sp_TIF_RRN6-like"/>
</dbReference>
<dbReference type="EMBL" id="CM003155">
    <property type="protein sequence ID" value="KIS66862.1"/>
    <property type="molecule type" value="Genomic_DNA"/>
</dbReference>
<dbReference type="Pfam" id="PF20639">
    <property type="entry name" value="Rrn6_K-rich"/>
    <property type="match status" value="1"/>
</dbReference>
<feature type="region of interest" description="Disordered" evidence="1">
    <location>
        <begin position="1146"/>
        <end position="1244"/>
    </location>
</feature>
<evidence type="ECO:0000313" key="4">
    <source>
        <dbReference type="EMBL" id="KIS66862.1"/>
    </source>
</evidence>
<reference evidence="4 5" key="1">
    <citation type="journal article" date="2006" name="Nature">
        <title>Insights from the genome of the biotrophic fungal plant pathogen Ustilago maydis.</title>
        <authorList>
            <person name="Kamper J."/>
            <person name="Kahmann R."/>
            <person name="Bolker M."/>
            <person name="Ma L.J."/>
            <person name="Brefort T."/>
            <person name="Saville B.J."/>
            <person name="Banuett F."/>
            <person name="Kronstad J.W."/>
            <person name="Gold S.E."/>
            <person name="Muller O."/>
            <person name="Perlin M.H."/>
            <person name="Wosten H.A."/>
            <person name="de Vries R."/>
            <person name="Ruiz-Herrera J."/>
            <person name="Reynaga-Pena C.G."/>
            <person name="Snetselaar K."/>
            <person name="McCann M."/>
            <person name="Perez-Martin J."/>
            <person name="Feldbrugge M."/>
            <person name="Basse C.W."/>
            <person name="Steinberg G."/>
            <person name="Ibeas J.I."/>
            <person name="Holloman W."/>
            <person name="Guzman P."/>
            <person name="Farman M."/>
            <person name="Stajich J.E."/>
            <person name="Sentandreu R."/>
            <person name="Gonzalez-Prieto J.M."/>
            <person name="Kennell J.C."/>
            <person name="Molina L."/>
            <person name="Schirawski J."/>
            <person name="Mendoza-Mendoza A."/>
            <person name="Greilinger D."/>
            <person name="Munch K."/>
            <person name="Rossel N."/>
            <person name="Scherer M."/>
            <person name="Vranes M."/>
            <person name="Ladendorf O."/>
            <person name="Vincon V."/>
            <person name="Fuchs U."/>
            <person name="Sandrock B."/>
            <person name="Meng S."/>
            <person name="Ho E.C."/>
            <person name="Cahill M.J."/>
            <person name="Boyce K.J."/>
            <person name="Klose J."/>
            <person name="Klosterman S.J."/>
            <person name="Deelstra H.J."/>
            <person name="Ortiz-Castellanos L."/>
            <person name="Li W."/>
            <person name="Sanchez-Alonso P."/>
            <person name="Schreier P.H."/>
            <person name="Hauser-Hahn I."/>
            <person name="Vaupel M."/>
            <person name="Koopmann E."/>
            <person name="Friedrich G."/>
            <person name="Voss H."/>
            <person name="Schluter T."/>
            <person name="Margolis J."/>
            <person name="Platt D."/>
            <person name="Swimmer C."/>
            <person name="Gnirke A."/>
            <person name="Chen F."/>
            <person name="Vysotskaia V."/>
            <person name="Mannhaupt G."/>
            <person name="Guldener U."/>
            <person name="Munsterkotter M."/>
            <person name="Haase D."/>
            <person name="Oesterheld M."/>
            <person name="Mewes H.W."/>
            <person name="Mauceli E.W."/>
            <person name="DeCaprio D."/>
            <person name="Wade C.M."/>
            <person name="Butler J."/>
            <person name="Young S."/>
            <person name="Jaffe D.B."/>
            <person name="Calvo S."/>
            <person name="Nusbaum C."/>
            <person name="Galagan J."/>
            <person name="Birren B.W."/>
        </authorList>
    </citation>
    <scope>NUCLEOTIDE SEQUENCE [LARGE SCALE GENOMIC DNA]</scope>
    <source>
        <strain evidence="5">DSM 14603 / FGSC 9021 / UM521</strain>
    </source>
</reference>
<evidence type="ECO:0000256" key="1">
    <source>
        <dbReference type="SAM" id="MobiDB-lite"/>
    </source>
</evidence>
<feature type="compositionally biased region" description="Low complexity" evidence="1">
    <location>
        <begin position="1068"/>
        <end position="1077"/>
    </location>
</feature>
<dbReference type="Pfam" id="PF10214">
    <property type="entry name" value="Rrn6_beta-prop"/>
    <property type="match status" value="1"/>
</dbReference>
<evidence type="ECO:0000259" key="3">
    <source>
        <dbReference type="Pfam" id="PF20639"/>
    </source>
</evidence>
<name>A0A0D1BYB7_MYCMD</name>
<feature type="region of interest" description="Disordered" evidence="1">
    <location>
        <begin position="1052"/>
        <end position="1106"/>
    </location>
</feature>
<dbReference type="VEuPathDB" id="FungiDB:UMAG_05648"/>
<protein>
    <submittedName>
        <fullName evidence="4">Uncharacterized protein</fullName>
    </submittedName>
</protein>
<dbReference type="OrthoDB" id="2382881at2759"/>
<feature type="compositionally biased region" description="Polar residues" evidence="1">
    <location>
        <begin position="1162"/>
        <end position="1184"/>
    </location>
</feature>
<dbReference type="InterPro" id="IPR048536">
    <property type="entry name" value="Rrn6_K-rich"/>
</dbReference>
<dbReference type="PANTHER" id="PTHR28221:SF2">
    <property type="entry name" value="RNA POLYMERASE I-SPECIFIC TRANSCRIPTION INITIATION FACTOR RRN6"/>
    <property type="match status" value="1"/>
</dbReference>
<feature type="compositionally biased region" description="Basic residues" evidence="1">
    <location>
        <begin position="1229"/>
        <end position="1244"/>
    </location>
</feature>
<dbReference type="Proteomes" id="UP000000561">
    <property type="component" value="Chromosome 16"/>
</dbReference>
<organism evidence="4 5">
    <name type="scientific">Mycosarcoma maydis</name>
    <name type="common">Corn smut fungus</name>
    <name type="synonym">Ustilago maydis</name>
    <dbReference type="NCBI Taxonomy" id="5270"/>
    <lineage>
        <taxon>Eukaryota</taxon>
        <taxon>Fungi</taxon>
        <taxon>Dikarya</taxon>
        <taxon>Basidiomycota</taxon>
        <taxon>Ustilaginomycotina</taxon>
        <taxon>Ustilaginomycetes</taxon>
        <taxon>Ustilaginales</taxon>
        <taxon>Ustilaginaceae</taxon>
        <taxon>Mycosarcoma</taxon>
    </lineage>
</organism>
<feature type="compositionally biased region" description="Polar residues" evidence="1">
    <location>
        <begin position="1192"/>
        <end position="1219"/>
    </location>
</feature>
<feature type="domain" description="RRN6 K-rich C-terminal" evidence="3">
    <location>
        <begin position="1170"/>
        <end position="1244"/>
    </location>
</feature>